<dbReference type="OrthoDB" id="17701at2759"/>
<reference evidence="1 2" key="1">
    <citation type="submission" date="2015-12" db="EMBL/GenBank/DDBJ databases">
        <title>Dictyostelia acquired genes for synthesis and detection of signals that induce cell-type specialization by lateral gene transfer from prokaryotes.</title>
        <authorList>
            <person name="Gloeckner G."/>
            <person name="Schaap P."/>
        </authorList>
    </citation>
    <scope>NUCLEOTIDE SEQUENCE [LARGE SCALE GENOMIC DNA]</scope>
    <source>
        <strain evidence="1 2">TK</strain>
    </source>
</reference>
<evidence type="ECO:0000313" key="1">
    <source>
        <dbReference type="EMBL" id="KYQ91938.1"/>
    </source>
</evidence>
<comment type="caution">
    <text evidence="1">The sequence shown here is derived from an EMBL/GenBank/DDBJ whole genome shotgun (WGS) entry which is preliminary data.</text>
</comment>
<sequence>MSSHYRAQLLKNMIDNLKTLYAIDIPVVHNLKERNLVSRVIDFYNPITGDPTAKFINISSTFVGFYTLKNFIFAHHDHQDVQYPYMKSKRRTLAFMFENKH</sequence>
<dbReference type="FunCoup" id="A0A151ZDA4">
    <property type="interactions" value="374"/>
</dbReference>
<gene>
    <name evidence="1" type="ORF">DLAC_07178</name>
</gene>
<name>A0A151ZDA4_TIELA</name>
<evidence type="ECO:0000313" key="2">
    <source>
        <dbReference type="Proteomes" id="UP000076078"/>
    </source>
</evidence>
<protein>
    <submittedName>
        <fullName evidence="1">Uncharacterized protein</fullName>
    </submittedName>
</protein>
<dbReference type="AlphaFoldDB" id="A0A151ZDA4"/>
<dbReference type="EMBL" id="LODT01000032">
    <property type="protein sequence ID" value="KYQ91938.1"/>
    <property type="molecule type" value="Genomic_DNA"/>
</dbReference>
<keyword evidence="2" id="KW-1185">Reference proteome</keyword>
<dbReference type="InParanoid" id="A0A151ZDA4"/>
<dbReference type="Proteomes" id="UP000076078">
    <property type="component" value="Unassembled WGS sequence"/>
</dbReference>
<organism evidence="1 2">
    <name type="scientific">Tieghemostelium lacteum</name>
    <name type="common">Slime mold</name>
    <name type="synonym">Dictyostelium lacteum</name>
    <dbReference type="NCBI Taxonomy" id="361077"/>
    <lineage>
        <taxon>Eukaryota</taxon>
        <taxon>Amoebozoa</taxon>
        <taxon>Evosea</taxon>
        <taxon>Eumycetozoa</taxon>
        <taxon>Dictyostelia</taxon>
        <taxon>Dictyosteliales</taxon>
        <taxon>Raperosteliaceae</taxon>
        <taxon>Tieghemostelium</taxon>
    </lineage>
</organism>
<proteinExistence type="predicted"/>
<accession>A0A151ZDA4</accession>